<organism evidence="5 6">
    <name type="scientific">Mytilus edulis</name>
    <name type="common">Blue mussel</name>
    <dbReference type="NCBI Taxonomy" id="6550"/>
    <lineage>
        <taxon>Eukaryota</taxon>
        <taxon>Metazoa</taxon>
        <taxon>Spiralia</taxon>
        <taxon>Lophotrochozoa</taxon>
        <taxon>Mollusca</taxon>
        <taxon>Bivalvia</taxon>
        <taxon>Autobranchia</taxon>
        <taxon>Pteriomorphia</taxon>
        <taxon>Mytilida</taxon>
        <taxon>Mytiloidea</taxon>
        <taxon>Mytilidae</taxon>
        <taxon>Mytilinae</taxon>
        <taxon>Mytilus</taxon>
    </lineage>
</organism>
<dbReference type="PROSITE" id="PS50070">
    <property type="entry name" value="KRINGLE_2"/>
    <property type="match status" value="1"/>
</dbReference>
<dbReference type="OrthoDB" id="272018at2759"/>
<evidence type="ECO:0000313" key="5">
    <source>
        <dbReference type="EMBL" id="CAG2239869.1"/>
    </source>
</evidence>
<dbReference type="Pfam" id="PF00051">
    <property type="entry name" value="Kringle"/>
    <property type="match status" value="1"/>
</dbReference>
<feature type="domain" description="Kringle" evidence="4">
    <location>
        <begin position="110"/>
        <end position="179"/>
    </location>
</feature>
<dbReference type="GO" id="GO:0005615">
    <property type="term" value="C:extracellular space"/>
    <property type="evidence" value="ECO:0007669"/>
    <property type="project" value="TreeGrafter"/>
</dbReference>
<dbReference type="AlphaFoldDB" id="A0A8S3UCG5"/>
<dbReference type="Proteomes" id="UP000683360">
    <property type="component" value="Unassembled WGS sequence"/>
</dbReference>
<name>A0A8S3UCG5_MYTED</name>
<keyword evidence="6" id="KW-1185">Reference proteome</keyword>
<keyword evidence="5" id="KW-0378">Hydrolase</keyword>
<evidence type="ECO:0000256" key="3">
    <source>
        <dbReference type="PROSITE-ProRule" id="PRU00121"/>
    </source>
</evidence>
<dbReference type="InterPro" id="IPR013806">
    <property type="entry name" value="Kringle-like"/>
</dbReference>
<evidence type="ECO:0000256" key="2">
    <source>
        <dbReference type="ARBA" id="ARBA00023157"/>
    </source>
</evidence>
<proteinExistence type="predicted"/>
<evidence type="ECO:0000313" key="6">
    <source>
        <dbReference type="Proteomes" id="UP000683360"/>
    </source>
</evidence>
<dbReference type="InterPro" id="IPR000001">
    <property type="entry name" value="Kringle"/>
</dbReference>
<keyword evidence="2" id="KW-1015">Disulfide bond</keyword>
<dbReference type="InterPro" id="IPR050759">
    <property type="entry name" value="Serine_protease_kringle"/>
</dbReference>
<evidence type="ECO:0000256" key="1">
    <source>
        <dbReference type="ARBA" id="ARBA00022572"/>
    </source>
</evidence>
<dbReference type="CDD" id="cd00108">
    <property type="entry name" value="KR"/>
    <property type="match status" value="1"/>
</dbReference>
<comment type="caution">
    <text evidence="3">Lacks conserved residue(s) required for the propagation of feature annotation.</text>
</comment>
<dbReference type="SUPFAM" id="SSF57440">
    <property type="entry name" value="Kringle-like"/>
    <property type="match status" value="1"/>
</dbReference>
<dbReference type="Gene3D" id="2.40.20.10">
    <property type="entry name" value="Plasminogen Kringle 4"/>
    <property type="match status" value="1"/>
</dbReference>
<gene>
    <name evidence="5" type="ORF">MEDL_52200</name>
</gene>
<dbReference type="EC" id="3.4.21.7" evidence="5"/>
<dbReference type="InterPro" id="IPR018056">
    <property type="entry name" value="Kringle_CS"/>
</dbReference>
<protein>
    <submittedName>
        <fullName evidence="5">PLG</fullName>
        <ecNumber evidence="5">3.4.21.7</ecNumber>
    </submittedName>
</protein>
<dbReference type="PROSITE" id="PS00021">
    <property type="entry name" value="KRINGLE_1"/>
    <property type="match status" value="1"/>
</dbReference>
<dbReference type="PRINTS" id="PR00018">
    <property type="entry name" value="KRINGLE"/>
</dbReference>
<dbReference type="PANTHER" id="PTHR24261:SF7">
    <property type="entry name" value="KRINGLE DOMAIN-CONTAINING PROTEIN"/>
    <property type="match status" value="1"/>
</dbReference>
<dbReference type="SMART" id="SM00130">
    <property type="entry name" value="KR"/>
    <property type="match status" value="1"/>
</dbReference>
<dbReference type="PANTHER" id="PTHR24261">
    <property type="entry name" value="PLASMINOGEN-RELATED"/>
    <property type="match status" value="1"/>
</dbReference>
<sequence>MSAPKYVEHADSWRANDGNYGADVSQCAYPHIDVVPSWWKVNLLAYYEIHRGVDQGLKEIPFIRDIYKLYFTSESRPVLKVDTSLLETSISSCLFTGVDQGQHCRMTLLGRNYRGHVNITRAGRTCQAWSSVTPHKHHFNGTLADQKNYCRNPDTEPEGPWCYTTDVNSRWEYCDVHYCVRPFREYAVEVLSGSKVFLCNDSSEARNVYLDSTCASNTIGREVRITTTGHTLLLCEVDINGTLVNLYKASCVTDIKPEECITPLNCSADGFCDCESPATQFYNRNNNTCIDSRYL</sequence>
<dbReference type="GO" id="GO:0004252">
    <property type="term" value="F:serine-type endopeptidase activity"/>
    <property type="evidence" value="ECO:0007669"/>
    <property type="project" value="UniProtKB-EC"/>
</dbReference>
<accession>A0A8S3UCG5</accession>
<reference evidence="5" key="1">
    <citation type="submission" date="2021-03" db="EMBL/GenBank/DDBJ databases">
        <authorList>
            <person name="Bekaert M."/>
        </authorList>
    </citation>
    <scope>NUCLEOTIDE SEQUENCE</scope>
</reference>
<dbReference type="EMBL" id="CAJPWZ010002539">
    <property type="protein sequence ID" value="CAG2239869.1"/>
    <property type="molecule type" value="Genomic_DNA"/>
</dbReference>
<dbReference type="InterPro" id="IPR038178">
    <property type="entry name" value="Kringle_sf"/>
</dbReference>
<comment type="caution">
    <text evidence="5">The sequence shown here is derived from an EMBL/GenBank/DDBJ whole genome shotgun (WGS) entry which is preliminary data.</text>
</comment>
<dbReference type="GO" id="GO:0005102">
    <property type="term" value="F:signaling receptor binding"/>
    <property type="evidence" value="ECO:0007669"/>
    <property type="project" value="TreeGrafter"/>
</dbReference>
<keyword evidence="1 3" id="KW-0420">Kringle</keyword>
<evidence type="ECO:0000259" key="4">
    <source>
        <dbReference type="PROSITE" id="PS50070"/>
    </source>
</evidence>